<dbReference type="PANTHER" id="PTHR13316">
    <property type="entry name" value="ZINC FINGER, CCHC DOMAIN CONTAINING 8"/>
    <property type="match status" value="1"/>
</dbReference>
<dbReference type="OrthoDB" id="8026949at2759"/>
<proteinExistence type="predicted"/>
<evidence type="ECO:0000256" key="2">
    <source>
        <dbReference type="ARBA" id="ARBA00022723"/>
    </source>
</evidence>
<feature type="region of interest" description="Disordered" evidence="6">
    <location>
        <begin position="1"/>
        <end position="20"/>
    </location>
</feature>
<dbReference type="Proteomes" id="UP000494165">
    <property type="component" value="Unassembled WGS sequence"/>
</dbReference>
<dbReference type="GO" id="GO:0008270">
    <property type="term" value="F:zinc ion binding"/>
    <property type="evidence" value="ECO:0007669"/>
    <property type="project" value="UniProtKB-KW"/>
</dbReference>
<protein>
    <recommendedName>
        <fullName evidence="7">PSP proline-rich domain-containing protein</fullName>
    </recommendedName>
</protein>
<dbReference type="SMART" id="SM00581">
    <property type="entry name" value="PSP"/>
    <property type="match status" value="1"/>
</dbReference>
<evidence type="ECO:0000256" key="3">
    <source>
        <dbReference type="ARBA" id="ARBA00022771"/>
    </source>
</evidence>
<feature type="compositionally biased region" description="Polar residues" evidence="6">
    <location>
        <begin position="159"/>
        <end position="178"/>
    </location>
</feature>
<evidence type="ECO:0000313" key="8">
    <source>
        <dbReference type="EMBL" id="CAB3383934.1"/>
    </source>
</evidence>
<dbReference type="Pfam" id="PF04046">
    <property type="entry name" value="PSP"/>
    <property type="match status" value="1"/>
</dbReference>
<name>A0A8S1DVD9_9INSE</name>
<keyword evidence="9" id="KW-1185">Reference proteome</keyword>
<comment type="caution">
    <text evidence="8">The sequence shown here is derived from an EMBL/GenBank/DDBJ whole genome shotgun (WGS) entry which is preliminary data.</text>
</comment>
<reference evidence="8 9" key="1">
    <citation type="submission" date="2020-04" db="EMBL/GenBank/DDBJ databases">
        <authorList>
            <person name="Alioto T."/>
            <person name="Alioto T."/>
            <person name="Gomez Garrido J."/>
        </authorList>
    </citation>
    <scope>NUCLEOTIDE SEQUENCE [LARGE SCALE GENOMIC DNA]</scope>
</reference>
<keyword evidence="5" id="KW-0539">Nucleus</keyword>
<dbReference type="GO" id="GO:0071013">
    <property type="term" value="C:catalytic step 2 spliceosome"/>
    <property type="evidence" value="ECO:0007669"/>
    <property type="project" value="TreeGrafter"/>
</dbReference>
<feature type="region of interest" description="Disordered" evidence="6">
    <location>
        <begin position="159"/>
        <end position="179"/>
    </location>
</feature>
<evidence type="ECO:0000259" key="7">
    <source>
        <dbReference type="SMART" id="SM00581"/>
    </source>
</evidence>
<keyword evidence="3" id="KW-0863">Zinc-finger</keyword>
<accession>A0A8S1DVD9</accession>
<sequence length="305" mass="33780">MRTSRYHADEEQKYSNHRPGQISNELRQALGLRPEQLPLHTYCMRLYGYPPGWLEEARVKHSGISLIEDVKSTNGSAENDQIEEIDPSKIVEFPGFNVPFKHGTMDESYEMGLPQMHWDFSKEAMLQFIKSQKSLPTIAPNDVVEIDDDDDDECVILESNNPETESPVSPPGVNSSESLPAISEKDATQNPGSPDIELLEASKKQILEELGEDNNASPKSPEKVGTENSVCATPETTLGRSMSSALGTPVIDSSTPYEKLPTAEKFSQGVSEHLNFENLPGATGKYEKMKGIIKRVQKSIQESSK</sequence>
<feature type="compositionally biased region" description="Basic and acidic residues" evidence="6">
    <location>
        <begin position="1"/>
        <end position="14"/>
    </location>
</feature>
<dbReference type="AlphaFoldDB" id="A0A8S1DVD9"/>
<dbReference type="GO" id="GO:0003723">
    <property type="term" value="F:RNA binding"/>
    <property type="evidence" value="ECO:0007669"/>
    <property type="project" value="TreeGrafter"/>
</dbReference>
<evidence type="ECO:0000256" key="5">
    <source>
        <dbReference type="ARBA" id="ARBA00023242"/>
    </source>
</evidence>
<dbReference type="PANTHER" id="PTHR13316:SF0">
    <property type="entry name" value="ZINC FINGER CCHC DOMAIN-CONTAINING PROTEIN 8"/>
    <property type="match status" value="1"/>
</dbReference>
<comment type="subcellular location">
    <subcellularLocation>
        <location evidence="1">Nucleus</location>
    </subcellularLocation>
</comment>
<dbReference type="EMBL" id="CADEPI010000331">
    <property type="protein sequence ID" value="CAB3383934.1"/>
    <property type="molecule type" value="Genomic_DNA"/>
</dbReference>
<feature type="domain" description="PSP proline-rich" evidence="7">
    <location>
        <begin position="14"/>
        <end position="66"/>
    </location>
</feature>
<organism evidence="8 9">
    <name type="scientific">Cloeon dipterum</name>
    <dbReference type="NCBI Taxonomy" id="197152"/>
    <lineage>
        <taxon>Eukaryota</taxon>
        <taxon>Metazoa</taxon>
        <taxon>Ecdysozoa</taxon>
        <taxon>Arthropoda</taxon>
        <taxon>Hexapoda</taxon>
        <taxon>Insecta</taxon>
        <taxon>Pterygota</taxon>
        <taxon>Palaeoptera</taxon>
        <taxon>Ephemeroptera</taxon>
        <taxon>Pisciforma</taxon>
        <taxon>Baetidae</taxon>
        <taxon>Cloeon</taxon>
    </lineage>
</organism>
<keyword evidence="2" id="KW-0479">Metal-binding</keyword>
<evidence type="ECO:0000256" key="4">
    <source>
        <dbReference type="ARBA" id="ARBA00022833"/>
    </source>
</evidence>
<evidence type="ECO:0000256" key="1">
    <source>
        <dbReference type="ARBA" id="ARBA00004123"/>
    </source>
</evidence>
<keyword evidence="4" id="KW-0862">Zinc</keyword>
<feature type="compositionally biased region" description="Polar residues" evidence="6">
    <location>
        <begin position="226"/>
        <end position="256"/>
    </location>
</feature>
<dbReference type="InterPro" id="IPR052115">
    <property type="entry name" value="NEXT_complex_subunit_ZCCHC8"/>
</dbReference>
<gene>
    <name evidence="8" type="ORF">CLODIP_2_CD10823</name>
</gene>
<feature type="region of interest" description="Disordered" evidence="6">
    <location>
        <begin position="208"/>
        <end position="256"/>
    </location>
</feature>
<dbReference type="InterPro" id="IPR006568">
    <property type="entry name" value="PSP_pro-rich"/>
</dbReference>
<evidence type="ECO:0000256" key="6">
    <source>
        <dbReference type="SAM" id="MobiDB-lite"/>
    </source>
</evidence>
<evidence type="ECO:0000313" key="9">
    <source>
        <dbReference type="Proteomes" id="UP000494165"/>
    </source>
</evidence>